<dbReference type="GO" id="GO:1990904">
    <property type="term" value="C:ribonucleoprotein complex"/>
    <property type="evidence" value="ECO:0007669"/>
    <property type="project" value="UniProtKB-KW"/>
</dbReference>
<dbReference type="PANTHER" id="PTHR10759">
    <property type="entry name" value="60S RIBOSOMAL PROTEIN L34"/>
    <property type="match status" value="1"/>
</dbReference>
<proteinExistence type="inferred from homology"/>
<dbReference type="AlphaFoldDB" id="A0A5J4YX26"/>
<comment type="similarity">
    <text evidence="1">Belongs to the eukaryotic ribosomal protein eL34 family.</text>
</comment>
<dbReference type="GO" id="GO:0006412">
    <property type="term" value="P:translation"/>
    <property type="evidence" value="ECO:0007669"/>
    <property type="project" value="InterPro"/>
</dbReference>
<protein>
    <submittedName>
        <fullName evidence="4">60S ribosomal protein L34</fullName>
    </submittedName>
</protein>
<dbReference type="InterPro" id="IPR038562">
    <property type="entry name" value="Ribosomal_eL34_C_sf"/>
</dbReference>
<evidence type="ECO:0000256" key="3">
    <source>
        <dbReference type="ARBA" id="ARBA00023274"/>
    </source>
</evidence>
<dbReference type="PRINTS" id="PR01250">
    <property type="entry name" value="RIBOSOMALL34"/>
</dbReference>
<keyword evidence="3" id="KW-0687">Ribonucleoprotein</keyword>
<dbReference type="Gene3D" id="6.20.340.10">
    <property type="match status" value="1"/>
</dbReference>
<dbReference type="InterPro" id="IPR008195">
    <property type="entry name" value="Ribosomal_eL34"/>
</dbReference>
<evidence type="ECO:0000256" key="2">
    <source>
        <dbReference type="ARBA" id="ARBA00022980"/>
    </source>
</evidence>
<dbReference type="Pfam" id="PF01199">
    <property type="entry name" value="Ribosomal_L34e"/>
    <property type="match status" value="1"/>
</dbReference>
<dbReference type="GO" id="GO:0003735">
    <property type="term" value="F:structural constituent of ribosome"/>
    <property type="evidence" value="ECO:0007669"/>
    <property type="project" value="InterPro"/>
</dbReference>
<evidence type="ECO:0000256" key="1">
    <source>
        <dbReference type="ARBA" id="ARBA00009875"/>
    </source>
</evidence>
<accession>A0A5J4YX26</accession>
<keyword evidence="2 4" id="KW-0689">Ribosomal protein</keyword>
<comment type="caution">
    <text evidence="4">The sequence shown here is derived from an EMBL/GenBank/DDBJ whole genome shotgun (WGS) entry which is preliminary data.</text>
</comment>
<evidence type="ECO:0000313" key="5">
    <source>
        <dbReference type="Proteomes" id="UP000324585"/>
    </source>
</evidence>
<reference evidence="5" key="1">
    <citation type="journal article" date="2019" name="Nat. Commun.">
        <title>Expansion of phycobilisome linker gene families in mesophilic red algae.</title>
        <authorList>
            <person name="Lee J."/>
            <person name="Kim D."/>
            <person name="Bhattacharya D."/>
            <person name="Yoon H.S."/>
        </authorList>
    </citation>
    <scope>NUCLEOTIDE SEQUENCE [LARGE SCALE GENOMIC DNA]</scope>
    <source>
        <strain evidence="5">CCMP 1328</strain>
    </source>
</reference>
<gene>
    <name evidence="4" type="ORF">FVE85_1567</name>
</gene>
<name>A0A5J4YX26_PORPP</name>
<organism evidence="4 5">
    <name type="scientific">Porphyridium purpureum</name>
    <name type="common">Red alga</name>
    <name type="synonym">Porphyridium cruentum</name>
    <dbReference type="NCBI Taxonomy" id="35688"/>
    <lineage>
        <taxon>Eukaryota</taxon>
        <taxon>Rhodophyta</taxon>
        <taxon>Bangiophyceae</taxon>
        <taxon>Porphyridiales</taxon>
        <taxon>Porphyridiaceae</taxon>
        <taxon>Porphyridium</taxon>
    </lineage>
</organism>
<dbReference type="OMA" id="RCHKCVR"/>
<keyword evidence="5" id="KW-1185">Reference proteome</keyword>
<dbReference type="OrthoDB" id="277449at2759"/>
<sequence>MADKRVTLRRRHSYATKSNRIKKVKTPGAKLVVHYHVKRGKTPVCGDTGERLNGIKSARPAEKMRMSRPKKNVSRVYGGHLSGKAVRDRIVRAFLIEEQKIVKKVLKSQKAAKNLPRDDHFWQTVRHGDVTIVPERPEICLEEVLQWVAEA</sequence>
<dbReference type="GO" id="GO:0005840">
    <property type="term" value="C:ribosome"/>
    <property type="evidence" value="ECO:0007669"/>
    <property type="project" value="UniProtKB-KW"/>
</dbReference>
<evidence type="ECO:0000313" key="4">
    <source>
        <dbReference type="EMBL" id="KAA8495412.1"/>
    </source>
</evidence>
<dbReference type="Proteomes" id="UP000324585">
    <property type="component" value="Unassembled WGS sequence"/>
</dbReference>
<dbReference type="Gene3D" id="6.20.370.70">
    <property type="match status" value="1"/>
</dbReference>
<dbReference type="EMBL" id="VRMN01000003">
    <property type="protein sequence ID" value="KAA8495412.1"/>
    <property type="molecule type" value="Genomic_DNA"/>
</dbReference>